<dbReference type="CDD" id="cd00075">
    <property type="entry name" value="HATPase"/>
    <property type="match status" value="1"/>
</dbReference>
<dbReference type="PANTHER" id="PTHR43711">
    <property type="entry name" value="TWO-COMPONENT HISTIDINE KINASE"/>
    <property type="match status" value="1"/>
</dbReference>
<dbReference type="Gene3D" id="3.30.565.10">
    <property type="entry name" value="Histidine kinase-like ATPase, C-terminal domain"/>
    <property type="match status" value="1"/>
</dbReference>
<dbReference type="InterPro" id="IPR003594">
    <property type="entry name" value="HATPase_dom"/>
</dbReference>
<dbReference type="InterPro" id="IPR004358">
    <property type="entry name" value="Sig_transdc_His_kin-like_C"/>
</dbReference>
<evidence type="ECO:0000256" key="6">
    <source>
        <dbReference type="ARBA" id="ARBA00023012"/>
    </source>
</evidence>
<dbReference type="Pfam" id="PF02518">
    <property type="entry name" value="HATPase_c"/>
    <property type="match status" value="1"/>
</dbReference>
<dbReference type="GO" id="GO:0000155">
    <property type="term" value="F:phosphorelay sensor kinase activity"/>
    <property type="evidence" value="ECO:0007669"/>
    <property type="project" value="InterPro"/>
</dbReference>
<dbReference type="PROSITE" id="PS50109">
    <property type="entry name" value="HIS_KIN"/>
    <property type="match status" value="1"/>
</dbReference>
<evidence type="ECO:0000313" key="9">
    <source>
        <dbReference type="EMBL" id="CUS96273.1"/>
    </source>
</evidence>
<sequence length="424" mass="47792">MISILIQNIIFAVLVAGLGIVLKILNGKIKSLWKIFIGVVFLWLSSIYIIAYGFNLLSGLTMIFGVIVSLSGLISLSSEVKLLGDGESVNSIESALNSILKKTEAEGGAIFYIDQDKNSECILKSGKVEDGCVMLIQPIYSDENLTGYLMLFGNKPFVGLKSDVIDGEINLIKLYIENRRLNDKIKSIQKYIHLITHELRKPLTSIIGFSEILRDEFKNLSEKDVVEFISNIKQSGDVMLTTLRYLSEITEIELGEYKLKYEKFNPVDEVKKVVGYFSGEIEKKNLNVEFDVENNFEIEADRKKFNEILYQLVSNAVKFSRDNTTIKIVLHRSGNYVELRVKDEGTGIRSEDFDKIFKPFPKIKTHLSGSGLGLVLVKLLVELHGGEVDFESEFGKGSEFRVLLPLKCDSRASELVKEKVLEFN</sequence>
<dbReference type="PANTHER" id="PTHR43711:SF1">
    <property type="entry name" value="HISTIDINE KINASE 1"/>
    <property type="match status" value="1"/>
</dbReference>
<protein>
    <recommendedName>
        <fullName evidence="2">histidine kinase</fullName>
        <ecNumber evidence="2">2.7.13.3</ecNumber>
    </recommendedName>
</protein>
<reference evidence="10" key="1">
    <citation type="submission" date="2015-11" db="EMBL/GenBank/DDBJ databases">
        <authorList>
            <person name="Varghese N."/>
        </authorList>
    </citation>
    <scope>NUCLEOTIDE SEQUENCE [LARGE SCALE GENOMIC DNA]</scope>
    <source>
        <strain evidence="10">JGI-23</strain>
    </source>
</reference>
<dbReference type="Gene3D" id="1.10.287.130">
    <property type="match status" value="1"/>
</dbReference>
<dbReference type="InterPro" id="IPR036890">
    <property type="entry name" value="HATPase_C_sf"/>
</dbReference>
<keyword evidence="6" id="KW-0902">Two-component regulatory system</keyword>
<dbReference type="Pfam" id="PF00512">
    <property type="entry name" value="HisKA"/>
    <property type="match status" value="1"/>
</dbReference>
<dbReference type="InterPro" id="IPR003661">
    <property type="entry name" value="HisK_dim/P_dom"/>
</dbReference>
<evidence type="ECO:0000256" key="5">
    <source>
        <dbReference type="ARBA" id="ARBA00022777"/>
    </source>
</evidence>
<dbReference type="SMART" id="SM00387">
    <property type="entry name" value="HATPase_c"/>
    <property type="match status" value="1"/>
</dbReference>
<organism evidence="9 10">
    <name type="scientific">Candidatus Chryseopegocella kryptomonas</name>
    <dbReference type="NCBI Taxonomy" id="1633643"/>
    <lineage>
        <taxon>Bacteria</taxon>
        <taxon>Pseudomonadati</taxon>
        <taxon>Candidatus Kryptoniota</taxon>
        <taxon>Candidatus Chryseopegocella</taxon>
    </lineage>
</organism>
<keyword evidence="3" id="KW-0597">Phosphoprotein</keyword>
<dbReference type="OrthoDB" id="9813394at2"/>
<evidence type="ECO:0000256" key="4">
    <source>
        <dbReference type="ARBA" id="ARBA00022679"/>
    </source>
</evidence>
<dbReference type="FunFam" id="3.30.565.10:FF:000006">
    <property type="entry name" value="Sensor histidine kinase WalK"/>
    <property type="match status" value="1"/>
</dbReference>
<name>A0A0P1MLN5_9BACT</name>
<evidence type="ECO:0000256" key="7">
    <source>
        <dbReference type="SAM" id="Phobius"/>
    </source>
</evidence>
<dbReference type="SUPFAM" id="SSF55874">
    <property type="entry name" value="ATPase domain of HSP90 chaperone/DNA topoisomerase II/histidine kinase"/>
    <property type="match status" value="1"/>
</dbReference>
<dbReference type="InterPro" id="IPR050736">
    <property type="entry name" value="Sensor_HK_Regulatory"/>
</dbReference>
<feature type="transmembrane region" description="Helical" evidence="7">
    <location>
        <begin position="32"/>
        <end position="51"/>
    </location>
</feature>
<keyword evidence="4" id="KW-0808">Transferase</keyword>
<keyword evidence="7" id="KW-0472">Membrane</keyword>
<dbReference type="PRINTS" id="PR00344">
    <property type="entry name" value="BCTRLSENSOR"/>
</dbReference>
<evidence type="ECO:0000256" key="2">
    <source>
        <dbReference type="ARBA" id="ARBA00012438"/>
    </source>
</evidence>
<accession>A0A0P1MLN5</accession>
<dbReference type="InterPro" id="IPR005467">
    <property type="entry name" value="His_kinase_dom"/>
</dbReference>
<dbReference type="AlphaFoldDB" id="A0A0P1MLN5"/>
<keyword evidence="10" id="KW-1185">Reference proteome</keyword>
<dbReference type="EMBL" id="CZVW01000001">
    <property type="protein sequence ID" value="CUS96273.1"/>
    <property type="molecule type" value="Genomic_DNA"/>
</dbReference>
<dbReference type="EC" id="2.7.13.3" evidence="2"/>
<keyword evidence="7" id="KW-1133">Transmembrane helix</keyword>
<feature type="domain" description="Histidine kinase" evidence="8">
    <location>
        <begin position="194"/>
        <end position="408"/>
    </location>
</feature>
<dbReference type="Proteomes" id="UP000199197">
    <property type="component" value="Unassembled WGS sequence"/>
</dbReference>
<comment type="catalytic activity">
    <reaction evidence="1">
        <text>ATP + protein L-histidine = ADP + protein N-phospho-L-histidine.</text>
        <dbReference type="EC" id="2.7.13.3"/>
    </reaction>
</comment>
<evidence type="ECO:0000313" key="10">
    <source>
        <dbReference type="Proteomes" id="UP000199197"/>
    </source>
</evidence>
<dbReference type="SUPFAM" id="SSF47384">
    <property type="entry name" value="Homodimeric domain of signal transducing histidine kinase"/>
    <property type="match status" value="1"/>
</dbReference>
<feature type="transmembrane region" description="Helical" evidence="7">
    <location>
        <begin position="6"/>
        <end position="25"/>
    </location>
</feature>
<evidence type="ECO:0000256" key="3">
    <source>
        <dbReference type="ARBA" id="ARBA00022553"/>
    </source>
</evidence>
<evidence type="ECO:0000259" key="8">
    <source>
        <dbReference type="PROSITE" id="PS50109"/>
    </source>
</evidence>
<proteinExistence type="predicted"/>
<evidence type="ECO:0000256" key="1">
    <source>
        <dbReference type="ARBA" id="ARBA00000085"/>
    </source>
</evidence>
<dbReference type="SMART" id="SM00388">
    <property type="entry name" value="HisKA"/>
    <property type="match status" value="1"/>
</dbReference>
<dbReference type="RefSeq" id="WP_092346764.1">
    <property type="nucleotide sequence ID" value="NZ_CZVW01000001.1"/>
</dbReference>
<gene>
    <name evidence="9" type="ORF">JGI23_00092</name>
</gene>
<keyword evidence="5 9" id="KW-0418">Kinase</keyword>
<dbReference type="CDD" id="cd00082">
    <property type="entry name" value="HisKA"/>
    <property type="match status" value="1"/>
</dbReference>
<keyword evidence="7" id="KW-0812">Transmembrane</keyword>
<dbReference type="InterPro" id="IPR036097">
    <property type="entry name" value="HisK_dim/P_sf"/>
</dbReference>